<gene>
    <name evidence="1" type="ORF">H9734_02930</name>
</gene>
<sequence>MLKKILTRLIVLLLVFAVGVVVFSHFRNREDTVEAVELEAAILPVLYMQEGDLLINPMFGNKAQMDGTTMRDHLTLLSTSRDLKLAVDTKGETITGVVYTVKNTSGTEIVENSTIKSFTEEDGYQKADIHLDTPILMNQEYILEFEVNLEDGTKAYYYTRLIQRSGVSLTDYLNFANMFYQTCMDPEAAQELASYMETNSSNSNTSFQNVDIHSSLEQITWGNLNAQLVQTGMPEVKEINETTASISVDYMISSQDDDGNVEYYTVTDFYRMRKSSDRIVLLNFERCATQVFDAELPVLTSTGINLGVVPGDTQYMANTAGDIVAFVVNGDLWSYNRSANKCTKVFSFRKKGEYELDERYNYGEHDIQIVRVSESGDITFVVYGYMNRGKHEGETGVAVYNFQAESQVAQETLFLPATVSYPVLRQSLDVLSYVSTDGLMYFYLNGSLYQMNLSDGTYQVLQEGIASDCFVVSEDQANVAWMAAANASEATEITVMSLETQQTLSVTAQDGQKVRALGFINDDFVYGIANDSDIVTDISGNQTFAMNTIRIQGSDGTIKKEYHQDGVYVTGISISNGLLEMDRVVRQGDAYVETTQDHIMNGEQQADEVVTSRMATIGDRREQQMVLEFQEDGQTANLLSTEARFSENDSSASLTISYETGDEPVYFVYAKGELQSIMNDPAQAILEADDQVGVVLNQDQVYVWERGNRPTSAQIDPASLPEAFRNASLDEAALQASLGEGETLLNLTGCSLDSVLYLVAQGHPVVARLNANGMENVVIVGYDQFNNTLLYDPTTQQTVPMGQQDSTNAFAAQGNLFLSYM</sequence>
<organism evidence="1 2">
    <name type="scientific">Candidatus Fusicatenibacter merdavium</name>
    <dbReference type="NCBI Taxonomy" id="2838600"/>
    <lineage>
        <taxon>Bacteria</taxon>
        <taxon>Bacillati</taxon>
        <taxon>Bacillota</taxon>
        <taxon>Clostridia</taxon>
        <taxon>Lachnospirales</taxon>
        <taxon>Lachnospiraceae</taxon>
        <taxon>Fusicatenibacter</taxon>
    </lineage>
</organism>
<evidence type="ECO:0008006" key="3">
    <source>
        <dbReference type="Google" id="ProtNLM"/>
    </source>
</evidence>
<dbReference type="AlphaFoldDB" id="A0A9D1XBN7"/>
<dbReference type="Proteomes" id="UP000886890">
    <property type="component" value="Unassembled WGS sequence"/>
</dbReference>
<dbReference type="SUPFAM" id="SSF82171">
    <property type="entry name" value="DPP6 N-terminal domain-like"/>
    <property type="match status" value="1"/>
</dbReference>
<accession>A0A9D1XBN7</accession>
<evidence type="ECO:0000313" key="1">
    <source>
        <dbReference type="EMBL" id="HIX76539.1"/>
    </source>
</evidence>
<reference evidence="1" key="1">
    <citation type="journal article" date="2021" name="PeerJ">
        <title>Extensive microbial diversity within the chicken gut microbiome revealed by metagenomics and culture.</title>
        <authorList>
            <person name="Gilroy R."/>
            <person name="Ravi A."/>
            <person name="Getino M."/>
            <person name="Pursley I."/>
            <person name="Horton D.L."/>
            <person name="Alikhan N.F."/>
            <person name="Baker D."/>
            <person name="Gharbi K."/>
            <person name="Hall N."/>
            <person name="Watson M."/>
            <person name="Adriaenssens E.M."/>
            <person name="Foster-Nyarko E."/>
            <person name="Jarju S."/>
            <person name="Secka A."/>
            <person name="Antonio M."/>
            <person name="Oren A."/>
            <person name="Chaudhuri R.R."/>
            <person name="La Ragione R."/>
            <person name="Hildebrand F."/>
            <person name="Pallen M.J."/>
        </authorList>
    </citation>
    <scope>NUCLEOTIDE SEQUENCE</scope>
    <source>
        <strain evidence="1">CHK183-1962</strain>
    </source>
</reference>
<reference evidence="1" key="2">
    <citation type="submission" date="2021-04" db="EMBL/GenBank/DDBJ databases">
        <authorList>
            <person name="Gilroy R."/>
        </authorList>
    </citation>
    <scope>NUCLEOTIDE SEQUENCE</scope>
    <source>
        <strain evidence="1">CHK183-1962</strain>
    </source>
</reference>
<proteinExistence type="predicted"/>
<dbReference type="EMBL" id="DXEK01000048">
    <property type="protein sequence ID" value="HIX76539.1"/>
    <property type="molecule type" value="Genomic_DNA"/>
</dbReference>
<evidence type="ECO:0000313" key="2">
    <source>
        <dbReference type="Proteomes" id="UP000886890"/>
    </source>
</evidence>
<comment type="caution">
    <text evidence="1">The sequence shown here is derived from an EMBL/GenBank/DDBJ whole genome shotgun (WGS) entry which is preliminary data.</text>
</comment>
<name>A0A9D1XBN7_9FIRM</name>
<protein>
    <recommendedName>
        <fullName evidence="3">Peptidase C39-like domain-containing protein</fullName>
    </recommendedName>
</protein>
<dbReference type="Gene3D" id="3.90.70.10">
    <property type="entry name" value="Cysteine proteinases"/>
    <property type="match status" value="1"/>
</dbReference>